<dbReference type="KEGG" id="rhy:RD110_06050"/>
<dbReference type="GO" id="GO:0015627">
    <property type="term" value="C:type II protein secretion system complex"/>
    <property type="evidence" value="ECO:0007669"/>
    <property type="project" value="InterPro"/>
</dbReference>
<evidence type="ECO:0000313" key="3">
    <source>
        <dbReference type="Proteomes" id="UP000186609"/>
    </source>
</evidence>
<gene>
    <name evidence="2" type="ORF">RD110_06050</name>
</gene>
<organism evidence="2 3">
    <name type="scientific">Rhodoferax koreensis</name>
    <dbReference type="NCBI Taxonomy" id="1842727"/>
    <lineage>
        <taxon>Bacteria</taxon>
        <taxon>Pseudomonadati</taxon>
        <taxon>Pseudomonadota</taxon>
        <taxon>Betaproteobacteria</taxon>
        <taxon>Burkholderiales</taxon>
        <taxon>Comamonadaceae</taxon>
        <taxon>Rhodoferax</taxon>
    </lineage>
</organism>
<evidence type="ECO:0000313" key="2">
    <source>
        <dbReference type="EMBL" id="APW36810.1"/>
    </source>
</evidence>
<dbReference type="GO" id="GO:0015628">
    <property type="term" value="P:protein secretion by the type II secretion system"/>
    <property type="evidence" value="ECO:0007669"/>
    <property type="project" value="InterPro"/>
</dbReference>
<feature type="domain" description="GspL cytoplasmic actin-ATPase-like" evidence="1">
    <location>
        <begin position="102"/>
        <end position="162"/>
    </location>
</feature>
<dbReference type="SUPFAM" id="SSF53067">
    <property type="entry name" value="Actin-like ATPase domain"/>
    <property type="match status" value="1"/>
</dbReference>
<dbReference type="EMBL" id="CP019236">
    <property type="protein sequence ID" value="APW36810.1"/>
    <property type="molecule type" value="Genomic_DNA"/>
</dbReference>
<dbReference type="Proteomes" id="UP000186609">
    <property type="component" value="Chromosome"/>
</dbReference>
<sequence>MSTLIVLLPPLPLESFSAATPFDYVLSDDDRSPTRHDRAAASLLPVGGKGGTEVVAVVPAQALSWHRLELPRGSLGRGAMAKASLKAASKTSSGGTPRLRAVLEGLLEDRLLEEPGELHFAVQPDARDGAAVWVAACQRSWLRAALAVLEAAKRPATRIVPEFAPPDGDAAPEAAPLQVLGTPAHAQLASIGAHGVSLLPFSAAALALAQAQAGSDEPLHVVAEPAVAQLAEELAGRPVTLSTSAERWLAAAHSRWDLAQFEFSGSGRNQFWKELAQQARTFWQAPQWRAARWGLGVLAAAQVLGLNAWAWKESSSLDNQRAVIRNTLTQTFPSVKLVVDAPVQMERELANLRQAAGAPSGRDLEAMLGALGQATPPGMVLTAIDFNNGEARVKGLESQSGELAGPLSAQGYAARLEGDQIVIQPAPGSRP</sequence>
<dbReference type="AlphaFoldDB" id="A0A1P8JSU3"/>
<dbReference type="Pfam" id="PF05134">
    <property type="entry name" value="T2SSL"/>
    <property type="match status" value="1"/>
</dbReference>
<dbReference type="Gene3D" id="3.30.420.380">
    <property type="match status" value="1"/>
</dbReference>
<dbReference type="STRING" id="1842727.RD110_06050"/>
<dbReference type="GO" id="GO:0009276">
    <property type="term" value="C:Gram-negative-bacterium-type cell wall"/>
    <property type="evidence" value="ECO:0007669"/>
    <property type="project" value="InterPro"/>
</dbReference>
<evidence type="ECO:0000259" key="1">
    <source>
        <dbReference type="Pfam" id="PF05134"/>
    </source>
</evidence>
<protein>
    <recommendedName>
        <fullName evidence="1">GspL cytoplasmic actin-ATPase-like domain-containing protein</fullName>
    </recommendedName>
</protein>
<name>A0A1P8JSU3_9BURK</name>
<keyword evidence="3" id="KW-1185">Reference proteome</keyword>
<dbReference type="InterPro" id="IPR007812">
    <property type="entry name" value="T2SS_protein-GspL"/>
</dbReference>
<dbReference type="RefSeq" id="WP_076197636.1">
    <property type="nucleotide sequence ID" value="NZ_CP019236.1"/>
</dbReference>
<accession>A0A1P8JSU3</accession>
<dbReference type="OrthoDB" id="8557903at2"/>
<dbReference type="InterPro" id="IPR043129">
    <property type="entry name" value="ATPase_NBD"/>
</dbReference>
<dbReference type="NCBIfam" id="TIGR01709">
    <property type="entry name" value="typeII_sec_gspL"/>
    <property type="match status" value="1"/>
</dbReference>
<reference evidence="2 3" key="1">
    <citation type="submission" date="2017-01" db="EMBL/GenBank/DDBJ databases">
        <authorList>
            <person name="Mah S.A."/>
            <person name="Swanson W.J."/>
            <person name="Moy G.W."/>
            <person name="Vacquier V.D."/>
        </authorList>
    </citation>
    <scope>NUCLEOTIDE SEQUENCE [LARGE SCALE GENOMIC DNA]</scope>
    <source>
        <strain evidence="2 3">DCY110</strain>
    </source>
</reference>
<dbReference type="InterPro" id="IPR024230">
    <property type="entry name" value="GspL_cyto_dom"/>
</dbReference>
<proteinExistence type="predicted"/>